<proteinExistence type="predicted"/>
<dbReference type="EMBL" id="JBBHLI010000001">
    <property type="protein sequence ID" value="MEK9500076.1"/>
    <property type="molecule type" value="Genomic_DNA"/>
</dbReference>
<name>A0ABU9E6C5_9BACT</name>
<evidence type="ECO:0000313" key="2">
    <source>
        <dbReference type="EMBL" id="MEK9500076.1"/>
    </source>
</evidence>
<dbReference type="RefSeq" id="WP_405286303.1">
    <property type="nucleotide sequence ID" value="NZ_JBBHLI010000001.1"/>
</dbReference>
<evidence type="ECO:0000256" key="1">
    <source>
        <dbReference type="SAM" id="SignalP"/>
    </source>
</evidence>
<sequence>MLSRRRAARSRLFPAALAALLALGSCTGDSPSDPNDPDPTPSISITLGSSTLTLQQGDDGTVQVTVSRAGGYTGAVSVSVDGLPTGVTASSGQIASGASSTTVDIAAAAGAAVGSVSATVRATGAGVAAATAGLSIQVTAAPTGGFALSLDPSSLSLQQGASGESTMSIARTAPFTGGVTLAASAPSGITVGVPAGPVDGDEATMSVEVAASVDPGTYPVTVTGSGAGVSDDVATLQLTVTAAPAGSDFAWGFCDDDPPIWMAAQDGSGSWQRVLPSGEVFPFTVTSDRVQVAAVWDRGGEYELVVFFLARPEASLTEGVCPTYRDVNGTVVGLASGQLAFATLGYSGASAFGGVSNALAFNDVVEGAVDFFATRSSSSGGTQVVDRLFLQRDVNPAPGATVTVDFTGSDAFAPAIIDVTAANLGGDVGTPVTTFITPTMASSIFSGATSTGGPSWAVPVVPQGRLRSGDIQGVGVTALASPVAITSTRSTVRWFSTVGDQTLTLGPFLSTVTVSAAAPAPYARLRVQYDRQAEYMGHVQASFTQSNQSVILWATDDWLGGASAADLAIPDFSGVDGWMPIWGPQAGAATTWILNVNGWEGIGGIIGPDAFIDGLELRTATRIGSITP</sequence>
<protein>
    <submittedName>
        <fullName evidence="2">Uncharacterized protein</fullName>
    </submittedName>
</protein>
<feature type="signal peptide" evidence="1">
    <location>
        <begin position="1"/>
        <end position="24"/>
    </location>
</feature>
<reference evidence="2 3" key="1">
    <citation type="submission" date="2024-02" db="EMBL/GenBank/DDBJ databases">
        <title>A novel Gemmatimonadota bacterium.</title>
        <authorList>
            <person name="Du Z.-J."/>
            <person name="Ye Y.-Q."/>
        </authorList>
    </citation>
    <scope>NUCLEOTIDE SEQUENCE [LARGE SCALE GENOMIC DNA]</scope>
    <source>
        <strain evidence="2 3">DH-20</strain>
    </source>
</reference>
<organism evidence="2 3">
    <name type="scientific">Gaopeijia maritima</name>
    <dbReference type="NCBI Taxonomy" id="3119007"/>
    <lineage>
        <taxon>Bacteria</taxon>
        <taxon>Pseudomonadati</taxon>
        <taxon>Gemmatimonadota</taxon>
        <taxon>Longimicrobiia</taxon>
        <taxon>Gaopeijiales</taxon>
        <taxon>Gaopeijiaceae</taxon>
        <taxon>Gaopeijia</taxon>
    </lineage>
</organism>
<gene>
    <name evidence="2" type="ORF">WI372_03720</name>
</gene>
<dbReference type="Proteomes" id="UP001484239">
    <property type="component" value="Unassembled WGS sequence"/>
</dbReference>
<dbReference type="PROSITE" id="PS51257">
    <property type="entry name" value="PROKAR_LIPOPROTEIN"/>
    <property type="match status" value="1"/>
</dbReference>
<comment type="caution">
    <text evidence="2">The sequence shown here is derived from an EMBL/GenBank/DDBJ whole genome shotgun (WGS) entry which is preliminary data.</text>
</comment>
<evidence type="ECO:0000313" key="3">
    <source>
        <dbReference type="Proteomes" id="UP001484239"/>
    </source>
</evidence>
<keyword evidence="1" id="KW-0732">Signal</keyword>
<keyword evidence="3" id="KW-1185">Reference proteome</keyword>
<feature type="chain" id="PRO_5045845605" evidence="1">
    <location>
        <begin position="25"/>
        <end position="628"/>
    </location>
</feature>
<accession>A0ABU9E6C5</accession>